<protein>
    <submittedName>
        <fullName evidence="2">Uncharacterized protein</fullName>
    </submittedName>
</protein>
<accession>A0A165BA95</accession>
<proteinExistence type="predicted"/>
<keyword evidence="1" id="KW-0472">Membrane</keyword>
<organism evidence="2 3">
    <name type="scientific">Exidia glandulosa HHB12029</name>
    <dbReference type="NCBI Taxonomy" id="1314781"/>
    <lineage>
        <taxon>Eukaryota</taxon>
        <taxon>Fungi</taxon>
        <taxon>Dikarya</taxon>
        <taxon>Basidiomycota</taxon>
        <taxon>Agaricomycotina</taxon>
        <taxon>Agaricomycetes</taxon>
        <taxon>Auriculariales</taxon>
        <taxon>Exidiaceae</taxon>
        <taxon>Exidia</taxon>
    </lineage>
</organism>
<evidence type="ECO:0000313" key="3">
    <source>
        <dbReference type="Proteomes" id="UP000077266"/>
    </source>
</evidence>
<reference evidence="2 3" key="1">
    <citation type="journal article" date="2016" name="Mol. Biol. Evol.">
        <title>Comparative Genomics of Early-Diverging Mushroom-Forming Fungi Provides Insights into the Origins of Lignocellulose Decay Capabilities.</title>
        <authorList>
            <person name="Nagy L.G."/>
            <person name="Riley R."/>
            <person name="Tritt A."/>
            <person name="Adam C."/>
            <person name="Daum C."/>
            <person name="Floudas D."/>
            <person name="Sun H."/>
            <person name="Yadav J.S."/>
            <person name="Pangilinan J."/>
            <person name="Larsson K.H."/>
            <person name="Matsuura K."/>
            <person name="Barry K."/>
            <person name="Labutti K."/>
            <person name="Kuo R."/>
            <person name="Ohm R.A."/>
            <person name="Bhattacharya S.S."/>
            <person name="Shirouzu T."/>
            <person name="Yoshinaga Y."/>
            <person name="Martin F.M."/>
            <person name="Grigoriev I.V."/>
            <person name="Hibbett D.S."/>
        </authorList>
    </citation>
    <scope>NUCLEOTIDE SEQUENCE [LARGE SCALE GENOMIC DNA]</scope>
    <source>
        <strain evidence="2 3">HHB12029</strain>
    </source>
</reference>
<dbReference type="EMBL" id="KV426512">
    <property type="protein sequence ID" value="KZV80180.1"/>
    <property type="molecule type" value="Genomic_DNA"/>
</dbReference>
<evidence type="ECO:0000313" key="2">
    <source>
        <dbReference type="EMBL" id="KZV80180.1"/>
    </source>
</evidence>
<keyword evidence="3" id="KW-1185">Reference proteome</keyword>
<evidence type="ECO:0000256" key="1">
    <source>
        <dbReference type="SAM" id="Phobius"/>
    </source>
</evidence>
<feature type="transmembrane region" description="Helical" evidence="1">
    <location>
        <begin position="21"/>
        <end position="38"/>
    </location>
</feature>
<gene>
    <name evidence="2" type="ORF">EXIGLDRAFT_432683</name>
</gene>
<sequence>MVCVLDRRTRRPAVRPRHPPLFLSRAVLLRVFVPAPFFPSSIARTSTFAHFGGHRPTAYPSSLPSLYYFRISPSLYVRCFSYPVHPFIRQHPSPAYLPHAPFLPLPRRVNSNILRSSVYVYILRSEPAFLRHLFPYTYTHITRILWTI</sequence>
<dbReference type="InParanoid" id="A0A165BA95"/>
<keyword evidence="1" id="KW-0812">Transmembrane</keyword>
<dbReference type="AlphaFoldDB" id="A0A165BA95"/>
<dbReference type="Proteomes" id="UP000077266">
    <property type="component" value="Unassembled WGS sequence"/>
</dbReference>
<name>A0A165BA95_EXIGL</name>
<keyword evidence="1" id="KW-1133">Transmembrane helix</keyword>